<dbReference type="PANTHER" id="PTHR42721">
    <property type="entry name" value="SUGAR HYDROLASE-RELATED"/>
    <property type="match status" value="1"/>
</dbReference>
<evidence type="ECO:0000256" key="3">
    <source>
        <dbReference type="ARBA" id="ARBA00022801"/>
    </source>
</evidence>
<dbReference type="PANTHER" id="PTHR42721:SF3">
    <property type="entry name" value="BETA-D-XYLOSIDASE 5-RELATED"/>
    <property type="match status" value="1"/>
</dbReference>
<dbReference type="Pfam" id="PF01915">
    <property type="entry name" value="Glyco_hydro_3_C"/>
    <property type="match status" value="1"/>
</dbReference>
<organism evidence="5">
    <name type="scientific">Paraprevotella clara</name>
    <dbReference type="NCBI Taxonomy" id="454154"/>
    <lineage>
        <taxon>Bacteria</taxon>
        <taxon>Pseudomonadati</taxon>
        <taxon>Bacteroidota</taxon>
        <taxon>Bacteroidia</taxon>
        <taxon>Bacteroidales</taxon>
        <taxon>Prevotellaceae</taxon>
        <taxon>Paraprevotella</taxon>
    </lineage>
</organism>
<keyword evidence="5" id="KW-0326">Glycosidase</keyword>
<dbReference type="InterPro" id="IPR036962">
    <property type="entry name" value="Glyco_hydro_3_N_sf"/>
</dbReference>
<protein>
    <submittedName>
        <fullName evidence="5">Xylan 1,4-beta-xylosidase</fullName>
        <ecNumber evidence="5">3.2.1.37</ecNumber>
    </submittedName>
</protein>
<dbReference type="InterPro" id="IPR011658">
    <property type="entry name" value="PA14_dom"/>
</dbReference>
<keyword evidence="3 5" id="KW-0378">Hydrolase</keyword>
<dbReference type="InterPro" id="IPR036881">
    <property type="entry name" value="Glyco_hydro_3_C_sf"/>
</dbReference>
<evidence type="ECO:0000256" key="1">
    <source>
        <dbReference type="ARBA" id="ARBA00005336"/>
    </source>
</evidence>
<dbReference type="Gene3D" id="3.40.50.1700">
    <property type="entry name" value="Glycoside hydrolase family 3 C-terminal domain"/>
    <property type="match status" value="2"/>
</dbReference>
<dbReference type="EMBL" id="CACRUT010000029">
    <property type="protein sequence ID" value="VYU63874.1"/>
    <property type="molecule type" value="Genomic_DNA"/>
</dbReference>
<dbReference type="SMART" id="SM00758">
    <property type="entry name" value="PA14"/>
    <property type="match status" value="1"/>
</dbReference>
<dbReference type="GO" id="GO:0008422">
    <property type="term" value="F:beta-glucosidase activity"/>
    <property type="evidence" value="ECO:0007669"/>
    <property type="project" value="UniProtKB-ARBA"/>
</dbReference>
<evidence type="ECO:0000313" key="5">
    <source>
        <dbReference type="EMBL" id="VYU63874.1"/>
    </source>
</evidence>
<dbReference type="SMART" id="SM01217">
    <property type="entry name" value="Fn3_like"/>
    <property type="match status" value="1"/>
</dbReference>
<dbReference type="PRINTS" id="PR00133">
    <property type="entry name" value="GLHYDRLASE3"/>
</dbReference>
<dbReference type="InterPro" id="IPR037524">
    <property type="entry name" value="PA14/GLEYA"/>
</dbReference>
<dbReference type="GO" id="GO:0046556">
    <property type="term" value="F:alpha-L-arabinofuranosidase activity"/>
    <property type="evidence" value="ECO:0007669"/>
    <property type="project" value="TreeGrafter"/>
</dbReference>
<keyword evidence="2" id="KW-0732">Signal</keyword>
<dbReference type="InterPro" id="IPR002772">
    <property type="entry name" value="Glyco_hydro_3_C"/>
</dbReference>
<dbReference type="GO" id="GO:0045493">
    <property type="term" value="P:xylan catabolic process"/>
    <property type="evidence" value="ECO:0007669"/>
    <property type="project" value="InterPro"/>
</dbReference>
<dbReference type="InterPro" id="IPR026891">
    <property type="entry name" value="Fn3-like"/>
</dbReference>
<dbReference type="AlphaFoldDB" id="A0A6N3GHI2"/>
<dbReference type="Gene3D" id="3.20.20.300">
    <property type="entry name" value="Glycoside hydrolase, family 3, N-terminal domain"/>
    <property type="match status" value="1"/>
</dbReference>
<evidence type="ECO:0000259" key="4">
    <source>
        <dbReference type="PROSITE" id="PS51820"/>
    </source>
</evidence>
<dbReference type="SUPFAM" id="SSF56988">
    <property type="entry name" value="Anthrax protective antigen"/>
    <property type="match status" value="1"/>
</dbReference>
<proteinExistence type="inferred from homology"/>
<dbReference type="Pfam" id="PF00933">
    <property type="entry name" value="Glyco_hydro_3"/>
    <property type="match status" value="1"/>
</dbReference>
<gene>
    <name evidence="5" type="primary">xyl3A_2</name>
    <name evidence="5" type="ORF">PCLFYP37_03435</name>
</gene>
<dbReference type="InterPro" id="IPR044993">
    <property type="entry name" value="BXL"/>
</dbReference>
<feature type="domain" description="PA14" evidence="4">
    <location>
        <begin position="457"/>
        <end position="594"/>
    </location>
</feature>
<sequence>MNVLKVIGCSMALCALPLSGQTGGGTELFRDMKAPQHERIMDLLFRLTVEEKISLLVNDAPAIGRLGIDKYNHGNEALHGVVRPGDFTVFPQAIGMAAMWNPELLYRISSAISDEARGRWKELEYGKKQIAGASDLLTFWSPTVNMARDPRWGRTPETYGEDPYLSGVLGVAFVKGLQGDHPRYLKTVSTPKHFAVNNEEHNRSSCNAKVSERDLREYYLPSFERCITEGKAQSIMMAYNAVNDVPCTVNTYLIKNVLRGDWGFNGYIVSDCSAPEWMITKHHYVKTREAAATLAVKAGLDLECGNQVYGEGLLKAYRQYMVSEADIDSAAYQILRGRMMLGLFDDPSQNPYNQIEPSVVGCKAHQDLALEAARQSMVLLKNKDNFLPLNPKKVKSIAVVGISAGHCEFGDYSGTPKNEPVTILDGIKQYAEEYGFKVAYAPWVSASEDFEPVTKTYFPEGLKVEYYRNNSLSGEASVRMEEELLYDPVHKPDRFQPEAPMSIRWTGQLKPIVSGVYTLGMKSDDGCRVYVDGKKVIDAWTEHSVQMDEAMIKLEAGKTYKLQVEYFDNGGDCFAGLYWKAPSAGSQNVLARFGDAGKVAAECDVTVAVLGINKSIEREGQDRFSLELPVDQQEFIKELYKVNPNTVVVLVAGSSMAVNWMDENVPAILNAWYPGEQGGNAVAEVLFGDYNPGGRLPLTYYNSLDEIPAFDNYSVKGRTYQYFEGQPLYEFGYGLSYTKFRYKSKGVNVEQDTVKVSFEVSNTGKYDGDEVTQVYVKYPETGTYMPLKQLHGFKRVHIKKGKTSKVTIGVPKKDLRYWDEQERKFVTPKGEYTFMVGASSDDIKFRETVGL</sequence>
<dbReference type="Pfam" id="PF14310">
    <property type="entry name" value="Fn3-like"/>
    <property type="match status" value="1"/>
</dbReference>
<dbReference type="EC" id="3.2.1.37" evidence="5"/>
<evidence type="ECO:0000256" key="2">
    <source>
        <dbReference type="ARBA" id="ARBA00022729"/>
    </source>
</evidence>
<comment type="similarity">
    <text evidence="1">Belongs to the glycosyl hydrolase 3 family.</text>
</comment>
<dbReference type="GO" id="GO:0009044">
    <property type="term" value="F:xylan 1,4-beta-xylosidase activity"/>
    <property type="evidence" value="ECO:0007669"/>
    <property type="project" value="UniProtKB-EC"/>
</dbReference>
<dbReference type="Pfam" id="PF07691">
    <property type="entry name" value="PA14"/>
    <property type="match status" value="1"/>
</dbReference>
<dbReference type="SUPFAM" id="SSF52279">
    <property type="entry name" value="Beta-D-glucan exohydrolase, C-terminal domain"/>
    <property type="match status" value="1"/>
</dbReference>
<dbReference type="PROSITE" id="PS51820">
    <property type="entry name" value="PA14"/>
    <property type="match status" value="1"/>
</dbReference>
<dbReference type="SUPFAM" id="SSF51445">
    <property type="entry name" value="(Trans)glycosidases"/>
    <property type="match status" value="1"/>
</dbReference>
<dbReference type="InterPro" id="IPR013783">
    <property type="entry name" value="Ig-like_fold"/>
</dbReference>
<reference evidence="5" key="1">
    <citation type="submission" date="2019-11" db="EMBL/GenBank/DDBJ databases">
        <authorList>
            <person name="Feng L."/>
        </authorList>
    </citation>
    <scope>NUCLEOTIDE SEQUENCE</scope>
    <source>
        <strain evidence="5">PclaraLFYP37</strain>
    </source>
</reference>
<dbReference type="InterPro" id="IPR017853">
    <property type="entry name" value="GH"/>
</dbReference>
<dbReference type="Gene3D" id="2.60.40.10">
    <property type="entry name" value="Immunoglobulins"/>
    <property type="match status" value="1"/>
</dbReference>
<dbReference type="InterPro" id="IPR001764">
    <property type="entry name" value="Glyco_hydro_3_N"/>
</dbReference>
<accession>A0A6N3GHI2</accession>
<dbReference type="RefSeq" id="WP_412442548.1">
    <property type="nucleotide sequence ID" value="NZ_CACRUT010000029.1"/>
</dbReference>
<dbReference type="GO" id="GO:0031222">
    <property type="term" value="P:arabinan catabolic process"/>
    <property type="evidence" value="ECO:0007669"/>
    <property type="project" value="TreeGrafter"/>
</dbReference>
<name>A0A6N3GHI2_9BACT</name>
<dbReference type="FunFam" id="2.60.40.10:FF:000495">
    <property type="entry name" value="Periplasmic beta-glucosidase"/>
    <property type="match status" value="1"/>
</dbReference>